<evidence type="ECO:0000256" key="1">
    <source>
        <dbReference type="SAM" id="MobiDB-lite"/>
    </source>
</evidence>
<evidence type="ECO:0000313" key="3">
    <source>
        <dbReference type="Proteomes" id="UP001162060"/>
    </source>
</evidence>
<feature type="compositionally biased region" description="Acidic residues" evidence="1">
    <location>
        <begin position="287"/>
        <end position="305"/>
    </location>
</feature>
<feature type="region of interest" description="Disordered" evidence="1">
    <location>
        <begin position="1"/>
        <end position="26"/>
    </location>
</feature>
<evidence type="ECO:0000313" key="2">
    <source>
        <dbReference type="EMBL" id="CAK7935522.1"/>
    </source>
</evidence>
<proteinExistence type="predicted"/>
<feature type="region of interest" description="Disordered" evidence="1">
    <location>
        <begin position="279"/>
        <end position="305"/>
    </location>
</feature>
<organism evidence="2 3">
    <name type="scientific">Peronospora matthiolae</name>
    <dbReference type="NCBI Taxonomy" id="2874970"/>
    <lineage>
        <taxon>Eukaryota</taxon>
        <taxon>Sar</taxon>
        <taxon>Stramenopiles</taxon>
        <taxon>Oomycota</taxon>
        <taxon>Peronosporomycetes</taxon>
        <taxon>Peronosporales</taxon>
        <taxon>Peronosporaceae</taxon>
        <taxon>Peronospora</taxon>
    </lineage>
</organism>
<reference evidence="2" key="1">
    <citation type="submission" date="2024-01" db="EMBL/GenBank/DDBJ databases">
        <authorList>
            <person name="Webb A."/>
        </authorList>
    </citation>
    <scope>NUCLEOTIDE SEQUENCE</scope>
    <source>
        <strain evidence="2">Pm1</strain>
    </source>
</reference>
<gene>
    <name evidence="2" type="ORF">PM001_LOCUS20672</name>
</gene>
<comment type="caution">
    <text evidence="2">The sequence shown here is derived from an EMBL/GenBank/DDBJ whole genome shotgun (WGS) entry which is preliminary data.</text>
</comment>
<feature type="region of interest" description="Disordered" evidence="1">
    <location>
        <begin position="92"/>
        <end position="114"/>
    </location>
</feature>
<sequence>MSAPASIPRVVDNDSDSDDDVPLSSLRANKVATDEVKVATDEVKVATHEVKVEALLNGAETMKRQTAFESDSEDDVPISGLMKRQKLKVESKVKQEQVGGATPRSVTSKSTSRKGKKRVMKIKIRQQECTEELYESLKGRLAQELLCRWWYAMEWPPVKKSGSKLHGVQQLDGFPGAYIRVKGDDLGSIIDTRSSVGKPSLLHFLAMSSEDLLKLLLQAYDKQIEVLIEHEGPNTPLQKELQKARASAARINAAKADRSIRGLLRKFTELEREIKEVEALALKEETNPSDEEDEDNDDDDDTADD</sequence>
<name>A0AAV1UPD2_9STRA</name>
<dbReference type="Proteomes" id="UP001162060">
    <property type="component" value="Unassembled WGS sequence"/>
</dbReference>
<protein>
    <submittedName>
        <fullName evidence="2">Uncharacterized protein</fullName>
    </submittedName>
</protein>
<dbReference type="AlphaFoldDB" id="A0AAV1UPD2"/>
<dbReference type="EMBL" id="CAKLBY020000221">
    <property type="protein sequence ID" value="CAK7935522.1"/>
    <property type="molecule type" value="Genomic_DNA"/>
</dbReference>
<accession>A0AAV1UPD2</accession>